<keyword evidence="1" id="KW-0732">Signal</keyword>
<dbReference type="AlphaFoldDB" id="A0AA86TY04"/>
<dbReference type="EMBL" id="CATOUU010000519">
    <property type="protein sequence ID" value="CAI9932606.1"/>
    <property type="molecule type" value="Genomic_DNA"/>
</dbReference>
<comment type="caution">
    <text evidence="2">The sequence shown here is derived from an EMBL/GenBank/DDBJ whole genome shotgun (WGS) entry which is preliminary data.</text>
</comment>
<evidence type="ECO:0000256" key="1">
    <source>
        <dbReference type="SAM" id="SignalP"/>
    </source>
</evidence>
<keyword evidence="4" id="KW-1185">Reference proteome</keyword>
<dbReference type="Proteomes" id="UP001642409">
    <property type="component" value="Unassembled WGS sequence"/>
</dbReference>
<sequence>MTIKTIINLIVSLRFITMQILNGSTDFTKNSGLKKLDDDSVAFLLDRFAHWGVKRNTRNNAYAQILLIQSATIQDNQSRSTGCAIVSNSASFEISCTTPPHSLSVENASVPLVHLSSLE</sequence>
<name>A0AA86TY04_9EUKA</name>
<evidence type="ECO:0000313" key="4">
    <source>
        <dbReference type="Proteomes" id="UP001642409"/>
    </source>
</evidence>
<dbReference type="EMBL" id="CAXDID020000350">
    <property type="protein sequence ID" value="CAL6081022.1"/>
    <property type="molecule type" value="Genomic_DNA"/>
</dbReference>
<evidence type="ECO:0000313" key="2">
    <source>
        <dbReference type="EMBL" id="CAI9932606.1"/>
    </source>
</evidence>
<gene>
    <name evidence="2" type="ORF">HINF_LOCUS20251</name>
    <name evidence="3" type="ORF">HINF_LOCUS60143</name>
</gene>
<reference evidence="3 4" key="2">
    <citation type="submission" date="2024-07" db="EMBL/GenBank/DDBJ databases">
        <authorList>
            <person name="Akdeniz Z."/>
        </authorList>
    </citation>
    <scope>NUCLEOTIDE SEQUENCE [LARGE SCALE GENOMIC DNA]</scope>
</reference>
<accession>A0AA86TY04</accession>
<evidence type="ECO:0000313" key="3">
    <source>
        <dbReference type="EMBL" id="CAL6081022.1"/>
    </source>
</evidence>
<organism evidence="2">
    <name type="scientific">Hexamita inflata</name>
    <dbReference type="NCBI Taxonomy" id="28002"/>
    <lineage>
        <taxon>Eukaryota</taxon>
        <taxon>Metamonada</taxon>
        <taxon>Diplomonadida</taxon>
        <taxon>Hexamitidae</taxon>
        <taxon>Hexamitinae</taxon>
        <taxon>Hexamita</taxon>
    </lineage>
</organism>
<protein>
    <submittedName>
        <fullName evidence="3">Hypothetical_protein</fullName>
    </submittedName>
</protein>
<proteinExistence type="predicted"/>
<feature type="signal peptide" evidence="1">
    <location>
        <begin position="1"/>
        <end position="18"/>
    </location>
</feature>
<feature type="chain" id="PRO_5041660843" evidence="1">
    <location>
        <begin position="19"/>
        <end position="119"/>
    </location>
</feature>
<reference evidence="2" key="1">
    <citation type="submission" date="2023-06" db="EMBL/GenBank/DDBJ databases">
        <authorList>
            <person name="Kurt Z."/>
        </authorList>
    </citation>
    <scope>NUCLEOTIDE SEQUENCE</scope>
</reference>